<dbReference type="AlphaFoldDB" id="A0A3B0ZQN8"/>
<evidence type="ECO:0000259" key="2">
    <source>
        <dbReference type="Pfam" id="PF01850"/>
    </source>
</evidence>
<dbReference type="InterPro" id="IPR029060">
    <property type="entry name" value="PIN-like_dom_sf"/>
</dbReference>
<dbReference type="PANTHER" id="PTHR35901">
    <property type="entry name" value="RIBONUCLEASE VAPC3"/>
    <property type="match status" value="1"/>
</dbReference>
<dbReference type="PANTHER" id="PTHR35901:SF1">
    <property type="entry name" value="EXONUCLEASE VAPC9"/>
    <property type="match status" value="1"/>
</dbReference>
<dbReference type="InterPro" id="IPR051619">
    <property type="entry name" value="TypeII_TA_RNase_PINc/VapC"/>
</dbReference>
<organism evidence="3">
    <name type="scientific">hydrothermal vent metagenome</name>
    <dbReference type="NCBI Taxonomy" id="652676"/>
    <lineage>
        <taxon>unclassified sequences</taxon>
        <taxon>metagenomes</taxon>
        <taxon>ecological metagenomes</taxon>
    </lineage>
</organism>
<dbReference type="SUPFAM" id="SSF88723">
    <property type="entry name" value="PIN domain-like"/>
    <property type="match status" value="1"/>
</dbReference>
<feature type="domain" description="PIN" evidence="2">
    <location>
        <begin position="2"/>
        <end position="117"/>
    </location>
</feature>
<dbReference type="InterPro" id="IPR002716">
    <property type="entry name" value="PIN_dom"/>
</dbReference>
<evidence type="ECO:0000313" key="3">
    <source>
        <dbReference type="EMBL" id="VAW83724.1"/>
    </source>
</evidence>
<dbReference type="EMBL" id="UOFO01000022">
    <property type="protein sequence ID" value="VAW83724.1"/>
    <property type="molecule type" value="Genomic_DNA"/>
</dbReference>
<name>A0A3B0ZQN8_9ZZZZ</name>
<evidence type="ECO:0000256" key="1">
    <source>
        <dbReference type="ARBA" id="ARBA00022842"/>
    </source>
</evidence>
<sequence length="136" mass="15326">MIVADTNIITYLLLPTSYTSSVDSLYKIDSDWAAPRLWKSEFRNVLALYLRKKIITLEKALQLQDMAESIIDRNEFDISSPQILALIESSNCSSYDCEFIALANQLNIPLVTQDKKILKEFPSRAISVVGFLSSSS</sequence>
<dbReference type="Pfam" id="PF01850">
    <property type="entry name" value="PIN"/>
    <property type="match status" value="1"/>
</dbReference>
<dbReference type="CDD" id="cd09873">
    <property type="entry name" value="PIN_Pae0151-like"/>
    <property type="match status" value="1"/>
</dbReference>
<dbReference type="Gene3D" id="3.40.50.1010">
    <property type="entry name" value="5'-nuclease"/>
    <property type="match status" value="1"/>
</dbReference>
<gene>
    <name evidence="3" type="ORF">MNBD_GAMMA16-1229</name>
</gene>
<dbReference type="InterPro" id="IPR044153">
    <property type="entry name" value="PIN_Pae0151-like"/>
</dbReference>
<accession>A0A3B0ZQN8</accession>
<protein>
    <recommendedName>
        <fullName evidence="2">PIN domain-containing protein</fullName>
    </recommendedName>
</protein>
<keyword evidence="1" id="KW-0460">Magnesium</keyword>
<proteinExistence type="predicted"/>
<reference evidence="3" key="1">
    <citation type="submission" date="2018-06" db="EMBL/GenBank/DDBJ databases">
        <authorList>
            <person name="Zhirakovskaya E."/>
        </authorList>
    </citation>
    <scope>NUCLEOTIDE SEQUENCE</scope>
</reference>